<reference evidence="1 2" key="1">
    <citation type="journal article" date="2021" name="Elife">
        <title>Chloroplast acquisition without the gene transfer in kleptoplastic sea slugs, Plakobranchus ocellatus.</title>
        <authorList>
            <person name="Maeda T."/>
            <person name="Takahashi S."/>
            <person name="Yoshida T."/>
            <person name="Shimamura S."/>
            <person name="Takaki Y."/>
            <person name="Nagai Y."/>
            <person name="Toyoda A."/>
            <person name="Suzuki Y."/>
            <person name="Arimoto A."/>
            <person name="Ishii H."/>
            <person name="Satoh N."/>
            <person name="Nishiyama T."/>
            <person name="Hasebe M."/>
            <person name="Maruyama T."/>
            <person name="Minagawa J."/>
            <person name="Obokata J."/>
            <person name="Shigenobu S."/>
        </authorList>
    </citation>
    <scope>NUCLEOTIDE SEQUENCE [LARGE SCALE GENOMIC DNA]</scope>
</reference>
<comment type="caution">
    <text evidence="1">The sequence shown here is derived from an EMBL/GenBank/DDBJ whole genome shotgun (WGS) entry which is preliminary data.</text>
</comment>
<name>A0AAV4B4M1_9GAST</name>
<organism evidence="1 2">
    <name type="scientific">Plakobranchus ocellatus</name>
    <dbReference type="NCBI Taxonomy" id="259542"/>
    <lineage>
        <taxon>Eukaryota</taxon>
        <taxon>Metazoa</taxon>
        <taxon>Spiralia</taxon>
        <taxon>Lophotrochozoa</taxon>
        <taxon>Mollusca</taxon>
        <taxon>Gastropoda</taxon>
        <taxon>Heterobranchia</taxon>
        <taxon>Euthyneura</taxon>
        <taxon>Panpulmonata</taxon>
        <taxon>Sacoglossa</taxon>
        <taxon>Placobranchoidea</taxon>
        <taxon>Plakobranchidae</taxon>
        <taxon>Plakobranchus</taxon>
    </lineage>
</organism>
<keyword evidence="2" id="KW-1185">Reference proteome</keyword>
<dbReference type="Proteomes" id="UP000735302">
    <property type="component" value="Unassembled WGS sequence"/>
</dbReference>
<dbReference type="EMBL" id="BLXT01004521">
    <property type="protein sequence ID" value="GFO14028.1"/>
    <property type="molecule type" value="Genomic_DNA"/>
</dbReference>
<accession>A0AAV4B4M1</accession>
<protein>
    <submittedName>
        <fullName evidence="1">Uncharacterized protein</fullName>
    </submittedName>
</protein>
<evidence type="ECO:0000313" key="1">
    <source>
        <dbReference type="EMBL" id="GFO14028.1"/>
    </source>
</evidence>
<evidence type="ECO:0000313" key="2">
    <source>
        <dbReference type="Proteomes" id="UP000735302"/>
    </source>
</evidence>
<gene>
    <name evidence="1" type="ORF">PoB_004053300</name>
</gene>
<dbReference type="AlphaFoldDB" id="A0AAV4B4M1"/>
<sequence>MKACASLNLPWGIGKQYPIWHLRQMMRPSTCWDEAVTCLEGQGAQCRRHWMASTAQSLSRHSCLLLKDYYQGLQTFQKHHLPHADVPTYLKKGIKSEFQRQMLKSIQTCCFECTERKDHDELSLSSFGHG</sequence>
<proteinExistence type="predicted"/>